<evidence type="ECO:0000313" key="2">
    <source>
        <dbReference type="EMBL" id="MCE4120866.1"/>
    </source>
</evidence>
<comment type="caution">
    <text evidence="4">The sequence shown here is derived from an EMBL/GenBank/DDBJ whole genome shotgun (WGS) entry which is preliminary data.</text>
</comment>
<reference evidence="3" key="2">
    <citation type="submission" date="2022-07" db="EMBL/GenBank/DDBJ databases">
        <title>Prevotella copri.</title>
        <authorList>
            <person name="Yang C."/>
        </authorList>
    </citation>
    <scope>NUCLEOTIDE SEQUENCE</scope>
    <source>
        <strain evidence="3">HF88</strain>
    </source>
</reference>
<dbReference type="EMBL" id="JAJTVO010000002">
    <property type="protein sequence ID" value="MCE4120866.1"/>
    <property type="molecule type" value="Genomic_DNA"/>
</dbReference>
<dbReference type="AlphaFoldDB" id="A0AAP2TN88"/>
<evidence type="ECO:0000256" key="1">
    <source>
        <dbReference type="SAM" id="SignalP"/>
    </source>
</evidence>
<feature type="signal peptide" evidence="1">
    <location>
        <begin position="1"/>
        <end position="19"/>
    </location>
</feature>
<dbReference type="EMBL" id="JANDXR010000011">
    <property type="protein sequence ID" value="MCP9501824.1"/>
    <property type="molecule type" value="Genomic_DNA"/>
</dbReference>
<organism evidence="4 5">
    <name type="scientific">Segatella copri</name>
    <dbReference type="NCBI Taxonomy" id="165179"/>
    <lineage>
        <taxon>Bacteria</taxon>
        <taxon>Pseudomonadati</taxon>
        <taxon>Bacteroidota</taxon>
        <taxon>Bacteroidia</taxon>
        <taxon>Bacteroidales</taxon>
        <taxon>Prevotellaceae</taxon>
        <taxon>Segatella</taxon>
    </lineage>
</organism>
<dbReference type="Proteomes" id="UP001209417">
    <property type="component" value="Unassembled WGS sequence"/>
</dbReference>
<dbReference type="Proteomes" id="UP001200307">
    <property type="component" value="Unassembled WGS sequence"/>
</dbReference>
<name>A0AAP2TN88_9BACT</name>
<evidence type="ECO:0000313" key="3">
    <source>
        <dbReference type="EMBL" id="MCP9501824.1"/>
    </source>
</evidence>
<evidence type="ECO:0000313" key="5">
    <source>
        <dbReference type="Proteomes" id="UP001209417"/>
    </source>
</evidence>
<reference evidence="4" key="3">
    <citation type="submission" date="2022-11" db="EMBL/GenBank/DDBJ databases">
        <title>Genomic repertoires linked with pathogenic potency of arthritogenic Prevotella copri isolated from the gut of rheumatoid arthritis patients.</title>
        <authorList>
            <person name="Nii T."/>
            <person name="Maeda Y."/>
            <person name="Motooka D."/>
            <person name="Naito M."/>
            <person name="Matsumoto Y."/>
            <person name="Ogawa T."/>
            <person name="Oguro-Igashira E."/>
            <person name="Kishikawa T."/>
            <person name="Yamashita M."/>
            <person name="Koizumi S."/>
            <person name="Kurakawa T."/>
            <person name="Okumura R."/>
            <person name="Kayama H."/>
            <person name="Murakami M."/>
            <person name="Sakaguchi T."/>
            <person name="Das B."/>
            <person name="Nakamura S."/>
            <person name="Okada Y."/>
            <person name="Kumanogoh A."/>
            <person name="Takeda K."/>
        </authorList>
    </citation>
    <scope>NUCLEOTIDE SEQUENCE</scope>
    <source>
        <strain evidence="4">H019-1</strain>
    </source>
</reference>
<dbReference type="RefSeq" id="WP_233338427.1">
    <property type="nucleotide sequence ID" value="NZ_JAJTTD010000011.1"/>
</dbReference>
<dbReference type="Proteomes" id="UP001206014">
    <property type="component" value="Unassembled WGS sequence"/>
</dbReference>
<keyword evidence="1" id="KW-0732">Signal</keyword>
<proteinExistence type="predicted"/>
<gene>
    <name evidence="2" type="ORF">LYY06_01125</name>
    <name evidence="3" type="ORF">NND11_09730</name>
    <name evidence="4" type="ORF">ONT19_10060</name>
</gene>
<reference evidence="2" key="1">
    <citation type="submission" date="2021-12" db="EMBL/GenBank/DDBJ databases">
        <authorList>
            <person name="Lv X."/>
        </authorList>
    </citation>
    <scope>NUCLEOTIDE SEQUENCE</scope>
    <source>
        <strain evidence="2">HF2106</strain>
    </source>
</reference>
<accession>A0AAP2TN88</accession>
<feature type="chain" id="PRO_5042796804" evidence="1">
    <location>
        <begin position="20"/>
        <end position="233"/>
    </location>
</feature>
<evidence type="ECO:0000313" key="4">
    <source>
        <dbReference type="EMBL" id="MCW4131919.1"/>
    </source>
</evidence>
<protein>
    <submittedName>
        <fullName evidence="4">Uncharacterized protein</fullName>
    </submittedName>
</protein>
<dbReference type="EMBL" id="JAPDVG010000001">
    <property type="protein sequence ID" value="MCW4131919.1"/>
    <property type="molecule type" value="Genomic_DNA"/>
</dbReference>
<sequence length="233" mass="25505">MKHLLSLMTVCLLSLSAQAQKTWDFLDLSESIPLIEADDINWNVDKYQTNTTDVPIQWSNKIAFTEWSTLKANGEEIPATKGLMFIGGEGKLLFSISSKNKNYFKLNNNKAKIKICNLKKGQKLTIVGLSGSKTEARTFTAEENLKVTSGMEPTVEEQTSEAEVINDGDIVIGCTNAMNVYSISLSAADATGIAQTTISKPSGNDKFYTLDGKQVKPSHKGIIIANGKKYTNK</sequence>